<keyword evidence="1" id="KW-0812">Transmembrane</keyword>
<keyword evidence="1" id="KW-0472">Membrane</keyword>
<keyword evidence="3" id="KW-1185">Reference proteome</keyword>
<dbReference type="EMBL" id="SMKP01000328">
    <property type="protein sequence ID" value="TDD03352.1"/>
    <property type="molecule type" value="Genomic_DNA"/>
</dbReference>
<feature type="transmembrane region" description="Helical" evidence="1">
    <location>
        <begin position="27"/>
        <end position="47"/>
    </location>
</feature>
<name>A0A4R4VDI9_9ACTN</name>
<sequence length="62" mass="6798">MLGTDGYHSPRPRPANAMFFPRINPCRRIFCAAFVAAASVLAICVILKITKAQERHRAAASL</sequence>
<comment type="caution">
    <text evidence="2">The sequence shown here is derived from an EMBL/GenBank/DDBJ whole genome shotgun (WGS) entry which is preliminary data.</text>
</comment>
<evidence type="ECO:0000313" key="3">
    <source>
        <dbReference type="Proteomes" id="UP000294543"/>
    </source>
</evidence>
<evidence type="ECO:0000313" key="2">
    <source>
        <dbReference type="EMBL" id="TDD03352.1"/>
    </source>
</evidence>
<keyword evidence="1" id="KW-1133">Transmembrane helix</keyword>
<dbReference type="AlphaFoldDB" id="A0A4R4VDI9"/>
<accession>A0A4R4VDI9</accession>
<protein>
    <submittedName>
        <fullName evidence="2">Uncharacterized protein</fullName>
    </submittedName>
</protein>
<organism evidence="2 3">
    <name type="scientific">Nonomuraea diastatica</name>
    <dbReference type="NCBI Taxonomy" id="1848329"/>
    <lineage>
        <taxon>Bacteria</taxon>
        <taxon>Bacillati</taxon>
        <taxon>Actinomycetota</taxon>
        <taxon>Actinomycetes</taxon>
        <taxon>Streptosporangiales</taxon>
        <taxon>Streptosporangiaceae</taxon>
        <taxon>Nonomuraea</taxon>
    </lineage>
</organism>
<evidence type="ECO:0000256" key="1">
    <source>
        <dbReference type="SAM" id="Phobius"/>
    </source>
</evidence>
<proteinExistence type="predicted"/>
<gene>
    <name evidence="2" type="ORF">E1294_50790</name>
</gene>
<reference evidence="2 3" key="1">
    <citation type="submission" date="2019-03" db="EMBL/GenBank/DDBJ databases">
        <title>Draft genome sequences of novel Actinobacteria.</title>
        <authorList>
            <person name="Sahin N."/>
            <person name="Ay H."/>
            <person name="Saygin H."/>
        </authorList>
    </citation>
    <scope>NUCLEOTIDE SEQUENCE [LARGE SCALE GENOMIC DNA]</scope>
    <source>
        <strain evidence="2 3">KC712</strain>
    </source>
</reference>
<dbReference type="Proteomes" id="UP000294543">
    <property type="component" value="Unassembled WGS sequence"/>
</dbReference>